<protein>
    <submittedName>
        <fullName evidence="1">Uncharacterized protein</fullName>
    </submittedName>
</protein>
<proteinExistence type="predicted"/>
<name>A0A0A9AKE3_ARUDO</name>
<evidence type="ECO:0000313" key="1">
    <source>
        <dbReference type="EMBL" id="JAD47552.1"/>
    </source>
</evidence>
<reference evidence="1" key="2">
    <citation type="journal article" date="2015" name="Data Brief">
        <title>Shoot transcriptome of the giant reed, Arundo donax.</title>
        <authorList>
            <person name="Barrero R.A."/>
            <person name="Guerrero F.D."/>
            <person name="Moolhuijzen P."/>
            <person name="Goolsby J.A."/>
            <person name="Tidwell J."/>
            <person name="Bellgard S.E."/>
            <person name="Bellgard M.I."/>
        </authorList>
    </citation>
    <scope>NUCLEOTIDE SEQUENCE</scope>
    <source>
        <tissue evidence="1">Shoot tissue taken approximately 20 cm above the soil surface</tissue>
    </source>
</reference>
<sequence length="52" mass="6078">MNQHGPFALMDWKIREKSSRVFLIAPWKATCHTTEPSICLIVRATTSKFQDW</sequence>
<dbReference type="EMBL" id="GBRH01250343">
    <property type="protein sequence ID" value="JAD47552.1"/>
    <property type="molecule type" value="Transcribed_RNA"/>
</dbReference>
<organism evidence="1">
    <name type="scientific">Arundo donax</name>
    <name type="common">Giant reed</name>
    <name type="synonym">Donax arundinaceus</name>
    <dbReference type="NCBI Taxonomy" id="35708"/>
    <lineage>
        <taxon>Eukaryota</taxon>
        <taxon>Viridiplantae</taxon>
        <taxon>Streptophyta</taxon>
        <taxon>Embryophyta</taxon>
        <taxon>Tracheophyta</taxon>
        <taxon>Spermatophyta</taxon>
        <taxon>Magnoliopsida</taxon>
        <taxon>Liliopsida</taxon>
        <taxon>Poales</taxon>
        <taxon>Poaceae</taxon>
        <taxon>PACMAD clade</taxon>
        <taxon>Arundinoideae</taxon>
        <taxon>Arundineae</taxon>
        <taxon>Arundo</taxon>
    </lineage>
</organism>
<accession>A0A0A9AKE3</accession>
<reference evidence="1" key="1">
    <citation type="submission" date="2014-09" db="EMBL/GenBank/DDBJ databases">
        <authorList>
            <person name="Magalhaes I.L.F."/>
            <person name="Oliveira U."/>
            <person name="Santos F.R."/>
            <person name="Vidigal T.H.D.A."/>
            <person name="Brescovit A.D."/>
            <person name="Santos A.J."/>
        </authorList>
    </citation>
    <scope>NUCLEOTIDE SEQUENCE</scope>
    <source>
        <tissue evidence="1">Shoot tissue taken approximately 20 cm above the soil surface</tissue>
    </source>
</reference>
<dbReference type="AlphaFoldDB" id="A0A0A9AKE3"/>